<dbReference type="Gene3D" id="1.20.1440.60">
    <property type="entry name" value="23S rRNA-intervening sequence"/>
    <property type="match status" value="1"/>
</dbReference>
<gene>
    <name evidence="1" type="ORF">CXU09_11300</name>
</gene>
<name>A0AAP8NJP5_9BACT</name>
<dbReference type="InterPro" id="IPR012657">
    <property type="entry name" value="23S_rRNA-intervening_sequence"/>
</dbReference>
<dbReference type="NCBIfam" id="TIGR02436">
    <property type="entry name" value="four helix bundle protein"/>
    <property type="match status" value="1"/>
</dbReference>
<sequence length="55" mass="6233">MKKQDVERELPIQLIRSGAGISANLSEAVYGSRRRDFFSKTRIALKEYFGPPCMA</sequence>
<proteinExistence type="predicted"/>
<dbReference type="AlphaFoldDB" id="A0AAP8NJP5"/>
<accession>A0AAP8NJP5</accession>
<reference evidence="1 2" key="1">
    <citation type="journal article" date="2017" name="BMC Genomics">
        <title>Genome sequencing of 39 Akkermansia muciniphila isolates reveals its population structure, genomic and functional diverisity, and global distribution in mammalian gut microbiotas.</title>
        <authorList>
            <person name="Guo X."/>
            <person name="Li S."/>
            <person name="Zhang J."/>
            <person name="Wu F."/>
            <person name="Li X."/>
            <person name="Wu D."/>
            <person name="Zhang M."/>
            <person name="Ou Z."/>
            <person name="Jie Z."/>
            <person name="Yan Q."/>
            <person name="Li P."/>
            <person name="Yi J."/>
            <person name="Peng Y."/>
        </authorList>
    </citation>
    <scope>NUCLEOTIDE SEQUENCE [LARGE SCALE GENOMIC DNA]</scope>
    <source>
        <strain evidence="1 2">GP43</strain>
    </source>
</reference>
<dbReference type="Proteomes" id="UP000235914">
    <property type="component" value="Unassembled WGS sequence"/>
</dbReference>
<evidence type="ECO:0000313" key="1">
    <source>
        <dbReference type="EMBL" id="PNC53869.1"/>
    </source>
</evidence>
<organism evidence="1 2">
    <name type="scientific">Akkermansia muciniphila</name>
    <dbReference type="NCBI Taxonomy" id="239935"/>
    <lineage>
        <taxon>Bacteria</taxon>
        <taxon>Pseudomonadati</taxon>
        <taxon>Verrucomicrobiota</taxon>
        <taxon>Verrucomicrobiia</taxon>
        <taxon>Verrucomicrobiales</taxon>
        <taxon>Akkermansiaceae</taxon>
        <taxon>Akkermansia</taxon>
    </lineage>
</organism>
<dbReference type="EMBL" id="PJKN01000007">
    <property type="protein sequence ID" value="PNC53869.1"/>
    <property type="molecule type" value="Genomic_DNA"/>
</dbReference>
<dbReference type="SUPFAM" id="SSF158446">
    <property type="entry name" value="IVS-encoded protein-like"/>
    <property type="match status" value="1"/>
</dbReference>
<dbReference type="RefSeq" id="WP_102736123.1">
    <property type="nucleotide sequence ID" value="NZ_PJKN01000007.1"/>
</dbReference>
<evidence type="ECO:0000313" key="2">
    <source>
        <dbReference type="Proteomes" id="UP000235914"/>
    </source>
</evidence>
<dbReference type="InterPro" id="IPR036583">
    <property type="entry name" value="23S_rRNA_IVS_sf"/>
</dbReference>
<evidence type="ECO:0008006" key="3">
    <source>
        <dbReference type="Google" id="ProtNLM"/>
    </source>
</evidence>
<protein>
    <recommendedName>
        <fullName evidence="3">Four helix bundle protein</fullName>
    </recommendedName>
</protein>
<comment type="caution">
    <text evidence="1">The sequence shown here is derived from an EMBL/GenBank/DDBJ whole genome shotgun (WGS) entry which is preliminary data.</text>
</comment>